<proteinExistence type="predicted"/>
<evidence type="ECO:0000313" key="5">
    <source>
        <dbReference type="EMBL" id="EFU31350.1"/>
    </source>
</evidence>
<organism evidence="5 6">
    <name type="scientific">Segatella buccae ATCC 33574</name>
    <dbReference type="NCBI Taxonomy" id="873513"/>
    <lineage>
        <taxon>Bacteria</taxon>
        <taxon>Pseudomonadati</taxon>
        <taxon>Bacteroidota</taxon>
        <taxon>Bacteroidia</taxon>
        <taxon>Bacteroidales</taxon>
        <taxon>Prevotellaceae</taxon>
        <taxon>Segatella</taxon>
    </lineage>
</organism>
<dbReference type="Proteomes" id="UP000003112">
    <property type="component" value="Unassembled WGS sequence"/>
</dbReference>
<name>E6K507_9BACT</name>
<dbReference type="EMBL" id="AEPD01000015">
    <property type="protein sequence ID" value="EFU31350.1"/>
    <property type="molecule type" value="Genomic_DNA"/>
</dbReference>
<gene>
    <name evidence="5" type="ORF">HMPREF6485_0743</name>
</gene>
<dbReference type="InterPro" id="IPR036388">
    <property type="entry name" value="WH-like_DNA-bd_sf"/>
</dbReference>
<keyword evidence="3" id="KW-0804">Transcription</keyword>
<dbReference type="STRING" id="873513.HMPREF6485_0743"/>
<evidence type="ECO:0000259" key="4">
    <source>
        <dbReference type="PROSITE" id="PS51118"/>
    </source>
</evidence>
<comment type="caution">
    <text evidence="5">The sequence shown here is derived from an EMBL/GenBank/DDBJ whole genome shotgun (WGS) entry which is preliminary data.</text>
</comment>
<evidence type="ECO:0000256" key="1">
    <source>
        <dbReference type="ARBA" id="ARBA00023015"/>
    </source>
</evidence>
<dbReference type="AlphaFoldDB" id="E6K507"/>
<dbReference type="Pfam" id="PF01638">
    <property type="entry name" value="HxlR"/>
    <property type="match status" value="1"/>
</dbReference>
<dbReference type="eggNOG" id="COG1733">
    <property type="taxonomic scope" value="Bacteria"/>
</dbReference>
<reference evidence="5 6" key="1">
    <citation type="submission" date="2010-10" db="EMBL/GenBank/DDBJ databases">
        <authorList>
            <person name="Muzny D."/>
            <person name="Qin X."/>
            <person name="Deng J."/>
            <person name="Jiang H."/>
            <person name="Liu Y."/>
            <person name="Qu J."/>
            <person name="Song X.-Z."/>
            <person name="Zhang L."/>
            <person name="Thornton R."/>
            <person name="Coyle M."/>
            <person name="Francisco L."/>
            <person name="Jackson L."/>
            <person name="Javaid M."/>
            <person name="Korchina V."/>
            <person name="Kovar C."/>
            <person name="Mata R."/>
            <person name="Mathew T."/>
            <person name="Ngo R."/>
            <person name="Nguyen L."/>
            <person name="Nguyen N."/>
            <person name="Okwuonu G."/>
            <person name="Ongeri F."/>
            <person name="Pham C."/>
            <person name="Simmons D."/>
            <person name="Wilczek-Boney K."/>
            <person name="Hale W."/>
            <person name="Jakkamsetti A."/>
            <person name="Pham P."/>
            <person name="Ruth R."/>
            <person name="San Lucas F."/>
            <person name="Warren J."/>
            <person name="Zhang J."/>
            <person name="Zhao Z."/>
            <person name="Zhou C."/>
            <person name="Zhu D."/>
            <person name="Lee S."/>
            <person name="Bess C."/>
            <person name="Blankenburg K."/>
            <person name="Forbes L."/>
            <person name="Fu Q."/>
            <person name="Gubbala S."/>
            <person name="Hirani K."/>
            <person name="Jayaseelan J.C."/>
            <person name="Lara F."/>
            <person name="Munidasa M."/>
            <person name="Palculict T."/>
            <person name="Patil S."/>
            <person name="Pu L.-L."/>
            <person name="Saada N."/>
            <person name="Tang L."/>
            <person name="Weissenberger G."/>
            <person name="Zhu Y."/>
            <person name="Hemphill L."/>
            <person name="Shang Y."/>
            <person name="Youmans B."/>
            <person name="Ayvaz T."/>
            <person name="Ross M."/>
            <person name="Santibanez J."/>
            <person name="Aqrawi P."/>
            <person name="Gross S."/>
            <person name="Joshi V."/>
            <person name="Fowler G."/>
            <person name="Nazareth L."/>
            <person name="Reid J."/>
            <person name="Worley K."/>
            <person name="Petrosino J."/>
            <person name="Highlander S."/>
            <person name="Gibbs R."/>
        </authorList>
    </citation>
    <scope>NUCLEOTIDE SEQUENCE [LARGE SCALE GENOMIC DNA]</scope>
    <source>
        <strain evidence="5 6">ATCC 33574</strain>
    </source>
</reference>
<keyword evidence="6" id="KW-1185">Reference proteome</keyword>
<keyword evidence="1" id="KW-0805">Transcription regulation</keyword>
<sequence>MMNRTETRDRLFPDCPIRNVLSRIGDKWSMLVLFTLEQHNPMRFGDLRRNIPDISQKMLTATLKTLETDDLVARKAYAEIPPRVEYSLTERGKTLLPLIDNLLDWAVSNMDDIVAARMKYLLKD</sequence>
<dbReference type="GO" id="GO:0003677">
    <property type="term" value="F:DNA binding"/>
    <property type="evidence" value="ECO:0007669"/>
    <property type="project" value="UniProtKB-KW"/>
</dbReference>
<dbReference type="Gene3D" id="1.10.10.10">
    <property type="entry name" value="Winged helix-like DNA-binding domain superfamily/Winged helix DNA-binding domain"/>
    <property type="match status" value="1"/>
</dbReference>
<evidence type="ECO:0000313" key="6">
    <source>
        <dbReference type="Proteomes" id="UP000003112"/>
    </source>
</evidence>
<keyword evidence="2" id="KW-0238">DNA-binding</keyword>
<evidence type="ECO:0000256" key="3">
    <source>
        <dbReference type="ARBA" id="ARBA00023163"/>
    </source>
</evidence>
<dbReference type="InterPro" id="IPR036390">
    <property type="entry name" value="WH_DNA-bd_sf"/>
</dbReference>
<dbReference type="PROSITE" id="PS51118">
    <property type="entry name" value="HTH_HXLR"/>
    <property type="match status" value="1"/>
</dbReference>
<evidence type="ECO:0000256" key="2">
    <source>
        <dbReference type="ARBA" id="ARBA00023125"/>
    </source>
</evidence>
<dbReference type="HOGENOM" id="CLU_111585_2_1_10"/>
<dbReference type="SUPFAM" id="SSF46785">
    <property type="entry name" value="Winged helix' DNA-binding domain"/>
    <property type="match status" value="1"/>
</dbReference>
<accession>E6K507</accession>
<protein>
    <submittedName>
        <fullName evidence="5">Transcriptional regulator, HxlR family</fullName>
    </submittedName>
</protein>
<feature type="domain" description="HTH hxlR-type" evidence="4">
    <location>
        <begin position="15"/>
        <end position="114"/>
    </location>
</feature>
<dbReference type="PANTHER" id="PTHR33204:SF39">
    <property type="entry name" value="TRANSCRIPTIONAL REGULATORY PROTEIN"/>
    <property type="match status" value="1"/>
</dbReference>
<dbReference type="InterPro" id="IPR002577">
    <property type="entry name" value="HTH_HxlR"/>
</dbReference>
<dbReference type="PANTHER" id="PTHR33204">
    <property type="entry name" value="TRANSCRIPTIONAL REGULATOR, MARR FAMILY"/>
    <property type="match status" value="1"/>
</dbReference>